<proteinExistence type="inferred from homology"/>
<evidence type="ECO:0000313" key="11">
    <source>
        <dbReference type="Proteomes" id="UP000460435"/>
    </source>
</evidence>
<evidence type="ECO:0000256" key="1">
    <source>
        <dbReference type="ARBA" id="ARBA00004496"/>
    </source>
</evidence>
<dbReference type="PANTHER" id="PTHR35794">
    <property type="entry name" value="CELL DIVISION PROTEIN DIVIVA"/>
    <property type="match status" value="1"/>
</dbReference>
<feature type="region of interest" description="Disordered" evidence="9">
    <location>
        <begin position="210"/>
        <end position="287"/>
    </location>
</feature>
<name>A0A7K3M7C8_9ACTN</name>
<sequence length="287" mass="31141">MPLTPEAVQNKEFTTVRLREGYDMQEVDEFLDEVEAEIARLQRENDELRDKLAAVTRGAGAVGSAEPVQPPRQVEAPKAPPTSAPPAVTAGGGAPGAQPSDAAAKVLALAQKTADELVADAKAEADRLMGEARSRSEKLDSETKAKAAKLEQDARQRAESIDQEVQKRRAQVFGKLETERADLERQLEGLRAFEREYRSRLKSYLENELRKLEVGGASDDERAEAEIAAAQAQQQQPQQPQQPQRPVPNNTGQQPARPGGGGNENTSTTQTGGSLRSVASLLDDDQR</sequence>
<feature type="compositionally biased region" description="Polar residues" evidence="9">
    <location>
        <begin position="264"/>
        <end position="274"/>
    </location>
</feature>
<keyword evidence="4" id="KW-0963">Cytoplasm</keyword>
<dbReference type="AlphaFoldDB" id="A0A7K3M7C8"/>
<keyword evidence="6" id="KW-0175">Coiled coil</keyword>
<comment type="caution">
    <text evidence="10">The sequence shown here is derived from an EMBL/GenBank/DDBJ whole genome shotgun (WGS) entry which is preliminary data.</text>
</comment>
<comment type="subcellular location">
    <subcellularLocation>
        <location evidence="1">Cytoplasm</location>
    </subcellularLocation>
</comment>
<evidence type="ECO:0000256" key="7">
    <source>
        <dbReference type="ARBA" id="ARBA00023306"/>
    </source>
</evidence>
<dbReference type="PANTHER" id="PTHR35794:SF2">
    <property type="entry name" value="CELL DIVISION PROTEIN DIVIVA"/>
    <property type="match status" value="1"/>
</dbReference>
<dbReference type="Gene3D" id="6.10.250.660">
    <property type="match status" value="1"/>
</dbReference>
<evidence type="ECO:0000256" key="2">
    <source>
        <dbReference type="ARBA" id="ARBA00009008"/>
    </source>
</evidence>
<gene>
    <name evidence="10" type="ORF">F7O44_19125</name>
</gene>
<dbReference type="GO" id="GO:0051301">
    <property type="term" value="P:cell division"/>
    <property type="evidence" value="ECO:0007669"/>
    <property type="project" value="UniProtKB-KW"/>
</dbReference>
<dbReference type="RefSeq" id="WP_162451903.1">
    <property type="nucleotide sequence ID" value="NZ_WLZY01000007.1"/>
</dbReference>
<dbReference type="NCBIfam" id="TIGR03544">
    <property type="entry name" value="DivI1A_domain"/>
    <property type="match status" value="1"/>
</dbReference>
<evidence type="ECO:0000256" key="4">
    <source>
        <dbReference type="ARBA" id="ARBA00022490"/>
    </source>
</evidence>
<keyword evidence="11" id="KW-1185">Reference proteome</keyword>
<dbReference type="Pfam" id="PF05103">
    <property type="entry name" value="DivIVA"/>
    <property type="match status" value="1"/>
</dbReference>
<evidence type="ECO:0000256" key="5">
    <source>
        <dbReference type="ARBA" id="ARBA00022618"/>
    </source>
</evidence>
<reference evidence="10 11" key="1">
    <citation type="submission" date="2019-11" db="EMBL/GenBank/DDBJ databases">
        <authorList>
            <person name="Li X.-J."/>
            <person name="Feng X.-M."/>
        </authorList>
    </citation>
    <scope>NUCLEOTIDE SEQUENCE [LARGE SCALE GENOMIC DNA]</scope>
    <source>
        <strain evidence="10 11">XMNu-373</strain>
    </source>
</reference>
<dbReference type="InterPro" id="IPR007793">
    <property type="entry name" value="DivIVA_fam"/>
</dbReference>
<feature type="compositionally biased region" description="Low complexity" evidence="9">
    <location>
        <begin position="228"/>
        <end position="244"/>
    </location>
</feature>
<evidence type="ECO:0000256" key="3">
    <source>
        <dbReference type="ARBA" id="ARBA00018787"/>
    </source>
</evidence>
<dbReference type="GO" id="GO:0005737">
    <property type="term" value="C:cytoplasm"/>
    <property type="evidence" value="ECO:0007669"/>
    <property type="project" value="UniProtKB-SubCell"/>
</dbReference>
<evidence type="ECO:0000256" key="6">
    <source>
        <dbReference type="ARBA" id="ARBA00023054"/>
    </source>
</evidence>
<comment type="similarity">
    <text evidence="2">Belongs to the DivIVA family.</text>
</comment>
<evidence type="ECO:0000313" key="10">
    <source>
        <dbReference type="EMBL" id="NDL59185.1"/>
    </source>
</evidence>
<organism evidence="10 11">
    <name type="scientific">Phytoactinopolyspora mesophila</name>
    <dbReference type="NCBI Taxonomy" id="2650750"/>
    <lineage>
        <taxon>Bacteria</taxon>
        <taxon>Bacillati</taxon>
        <taxon>Actinomycetota</taxon>
        <taxon>Actinomycetes</taxon>
        <taxon>Jiangellales</taxon>
        <taxon>Jiangellaceae</taxon>
        <taxon>Phytoactinopolyspora</taxon>
    </lineage>
</organism>
<feature type="region of interest" description="Disordered" evidence="9">
    <location>
        <begin position="56"/>
        <end position="101"/>
    </location>
</feature>
<keyword evidence="7" id="KW-0131">Cell cycle</keyword>
<dbReference type="InterPro" id="IPR019933">
    <property type="entry name" value="DivIVA_domain"/>
</dbReference>
<feature type="region of interest" description="Disordered" evidence="9">
    <location>
        <begin position="129"/>
        <end position="166"/>
    </location>
</feature>
<dbReference type="Proteomes" id="UP000460435">
    <property type="component" value="Unassembled WGS sequence"/>
</dbReference>
<accession>A0A7K3M7C8</accession>
<evidence type="ECO:0000256" key="9">
    <source>
        <dbReference type="SAM" id="MobiDB-lite"/>
    </source>
</evidence>
<evidence type="ECO:0000256" key="8">
    <source>
        <dbReference type="ARBA" id="ARBA00031737"/>
    </source>
</evidence>
<keyword evidence="5" id="KW-0132">Cell division</keyword>
<protein>
    <recommendedName>
        <fullName evidence="3">Cell wall synthesis protein Wag31</fullName>
    </recommendedName>
    <alternativeName>
        <fullName evidence="8">Antigen 84</fullName>
    </alternativeName>
</protein>
<dbReference type="EMBL" id="WLZY01000007">
    <property type="protein sequence ID" value="NDL59185.1"/>
    <property type="molecule type" value="Genomic_DNA"/>
</dbReference>